<dbReference type="EMBL" id="JAGTJR010000018">
    <property type="protein sequence ID" value="KAH7045903.1"/>
    <property type="molecule type" value="Genomic_DNA"/>
</dbReference>
<feature type="region of interest" description="Disordered" evidence="1">
    <location>
        <begin position="176"/>
        <end position="235"/>
    </location>
</feature>
<evidence type="ECO:0000313" key="4">
    <source>
        <dbReference type="Proteomes" id="UP000774617"/>
    </source>
</evidence>
<dbReference type="InterPro" id="IPR019180">
    <property type="entry name" value="Oxidoreductase-like_N"/>
</dbReference>
<name>A0ABQ8G8W7_9PEZI</name>
<reference evidence="3 4" key="1">
    <citation type="journal article" date="2021" name="Nat. Commun.">
        <title>Genetic determinants of endophytism in the Arabidopsis root mycobiome.</title>
        <authorList>
            <person name="Mesny F."/>
            <person name="Miyauchi S."/>
            <person name="Thiergart T."/>
            <person name="Pickel B."/>
            <person name="Atanasova L."/>
            <person name="Karlsson M."/>
            <person name="Huettel B."/>
            <person name="Barry K.W."/>
            <person name="Haridas S."/>
            <person name="Chen C."/>
            <person name="Bauer D."/>
            <person name="Andreopoulos W."/>
            <person name="Pangilinan J."/>
            <person name="LaButti K."/>
            <person name="Riley R."/>
            <person name="Lipzen A."/>
            <person name="Clum A."/>
            <person name="Drula E."/>
            <person name="Henrissat B."/>
            <person name="Kohler A."/>
            <person name="Grigoriev I.V."/>
            <person name="Martin F.M."/>
            <person name="Hacquard S."/>
        </authorList>
    </citation>
    <scope>NUCLEOTIDE SEQUENCE [LARGE SCALE GENOMIC DNA]</scope>
    <source>
        <strain evidence="3 4">MPI-SDFR-AT-0080</strain>
    </source>
</reference>
<organism evidence="3 4">
    <name type="scientific">Macrophomina phaseolina</name>
    <dbReference type="NCBI Taxonomy" id="35725"/>
    <lineage>
        <taxon>Eukaryota</taxon>
        <taxon>Fungi</taxon>
        <taxon>Dikarya</taxon>
        <taxon>Ascomycota</taxon>
        <taxon>Pezizomycotina</taxon>
        <taxon>Dothideomycetes</taxon>
        <taxon>Dothideomycetes incertae sedis</taxon>
        <taxon>Botryosphaeriales</taxon>
        <taxon>Botryosphaeriaceae</taxon>
        <taxon>Macrophomina</taxon>
    </lineage>
</organism>
<dbReference type="PANTHER" id="PTHR21193">
    <property type="entry name" value="OXIDOREDUCTASE-LIKE DOMAIN-CONTAINING PROTEIN 1"/>
    <property type="match status" value="1"/>
</dbReference>
<dbReference type="Pfam" id="PF09791">
    <property type="entry name" value="Oxidored-like"/>
    <property type="match status" value="1"/>
</dbReference>
<evidence type="ECO:0000313" key="3">
    <source>
        <dbReference type="EMBL" id="KAH7045903.1"/>
    </source>
</evidence>
<dbReference type="Proteomes" id="UP000774617">
    <property type="component" value="Unassembled WGS sequence"/>
</dbReference>
<evidence type="ECO:0000256" key="1">
    <source>
        <dbReference type="SAM" id="MobiDB-lite"/>
    </source>
</evidence>
<feature type="domain" description="Oxidoreductase-like" evidence="2">
    <location>
        <begin position="122"/>
        <end position="166"/>
    </location>
</feature>
<gene>
    <name evidence="3" type="ORF">B0J12DRAFT_145024</name>
</gene>
<protein>
    <submittedName>
        <fullName evidence="3">Oxidoreductase-like protein</fullName>
    </submittedName>
</protein>
<accession>A0ABQ8G8W7</accession>
<dbReference type="InterPro" id="IPR039251">
    <property type="entry name" value="OXLD1"/>
</dbReference>
<feature type="compositionally biased region" description="Basic and acidic residues" evidence="1">
    <location>
        <begin position="225"/>
        <end position="235"/>
    </location>
</feature>
<evidence type="ECO:0000259" key="2">
    <source>
        <dbReference type="Pfam" id="PF09791"/>
    </source>
</evidence>
<keyword evidence="4" id="KW-1185">Reference proteome</keyword>
<proteinExistence type="predicted"/>
<sequence>MATRTPGPRLCASCLRQLRPSTRARKPSSLASYTTTPRRGIKYHIAKPGEQAAPLQGFYADMLSHPLHRTPTATRTAPESPPQEELPKTEKEETLAKARVVFGSRLAGPAERKEKRDQQSKMIAGVMVPPKPEEPDNCCMSGCVNCVWDIYGEDLEEWAQATAEAKARLRAQETEKRLKGQGTGRMLASEGTPTHVASSMDDDGGGSEANWSIDLGDLGGLDDAPEGKPRQEDLWKDIPVGIREFMKTEKRLKEQHAQDEARV</sequence>
<comment type="caution">
    <text evidence="3">The sequence shown here is derived from an EMBL/GenBank/DDBJ whole genome shotgun (WGS) entry which is preliminary data.</text>
</comment>
<dbReference type="PANTHER" id="PTHR21193:SF3">
    <property type="entry name" value="OXIDOREDUCTASE-LIKE DOMAIN-CONTAINING PROTEIN 1"/>
    <property type="match status" value="1"/>
</dbReference>
<feature type="region of interest" description="Disordered" evidence="1">
    <location>
        <begin position="70"/>
        <end position="91"/>
    </location>
</feature>